<name>A0ABS6WDA9_9BIFI</name>
<dbReference type="EMBL" id="JAHBBH010000004">
    <property type="protein sequence ID" value="MBW3091842.1"/>
    <property type="molecule type" value="Genomic_DNA"/>
</dbReference>
<dbReference type="RefSeq" id="WP_219057948.1">
    <property type="nucleotide sequence ID" value="NZ_JAHBBH010000004.1"/>
</dbReference>
<dbReference type="Proteomes" id="UP000700815">
    <property type="component" value="Unassembled WGS sequence"/>
</dbReference>
<gene>
    <name evidence="1" type="ORF">KIH79_02515</name>
</gene>
<protein>
    <submittedName>
        <fullName evidence="1">Uncharacterized protein</fullName>
    </submittedName>
</protein>
<evidence type="ECO:0000313" key="2">
    <source>
        <dbReference type="Proteomes" id="UP000700815"/>
    </source>
</evidence>
<accession>A0ABS6WDA9</accession>
<sequence length="57" mass="6139">MEHSSTIERLIFTFAEVGLTIERLPLPELNPEHAAFGLVSARAGAAMAWAIASRSSN</sequence>
<keyword evidence="2" id="KW-1185">Reference proteome</keyword>
<proteinExistence type="predicted"/>
<reference evidence="1 2" key="1">
    <citation type="submission" date="2021-05" db="EMBL/GenBank/DDBJ databases">
        <title>Phylogenetic classification of ten novel species belonging to the genus Bifidobacterium comprising B. colchicus sp. nov., B. abeli sp. nov., B. bicoloris sp. nov., B. guerezis sp. nov., B. rosaliae sp. nov., B. santillanensis sp. nov., B. argentati sp. nov., B. amazzoni sp. nov., B. pluviali sp. nov., and B. pinnaculum sp. nov.</title>
        <authorList>
            <person name="Lugli G.A."/>
            <person name="Ruiz Garcia L."/>
            <person name="Margolles A."/>
            <person name="Ventura M."/>
        </authorList>
    </citation>
    <scope>NUCLEOTIDE SEQUENCE [LARGE SCALE GENOMIC DNA]</scope>
    <source>
        <strain evidence="1 2">82T10</strain>
    </source>
</reference>
<organism evidence="1 2">
    <name type="scientific">Bifidobacterium miconis</name>
    <dbReference type="NCBI Taxonomy" id="2834435"/>
    <lineage>
        <taxon>Bacteria</taxon>
        <taxon>Bacillati</taxon>
        <taxon>Actinomycetota</taxon>
        <taxon>Actinomycetes</taxon>
        <taxon>Bifidobacteriales</taxon>
        <taxon>Bifidobacteriaceae</taxon>
        <taxon>Bifidobacterium</taxon>
    </lineage>
</organism>
<evidence type="ECO:0000313" key="1">
    <source>
        <dbReference type="EMBL" id="MBW3091842.1"/>
    </source>
</evidence>
<comment type="caution">
    <text evidence="1">The sequence shown here is derived from an EMBL/GenBank/DDBJ whole genome shotgun (WGS) entry which is preliminary data.</text>
</comment>